<dbReference type="Proteomes" id="UP001548713">
    <property type="component" value="Unassembled WGS sequence"/>
</dbReference>
<dbReference type="PROSITE" id="PS51257">
    <property type="entry name" value="PROKAR_LIPOPROTEIN"/>
    <property type="match status" value="1"/>
</dbReference>
<evidence type="ECO:0000256" key="1">
    <source>
        <dbReference type="ARBA" id="ARBA00022500"/>
    </source>
</evidence>
<dbReference type="InterPro" id="IPR011324">
    <property type="entry name" value="Cytotoxic_necrot_fac-like_cat"/>
</dbReference>
<protein>
    <recommendedName>
        <fullName evidence="3">Probable chemoreceptor glutamine deamidase CheD</fullName>
        <ecNumber evidence="3">3.5.1.44</ecNumber>
    </recommendedName>
</protein>
<dbReference type="PANTHER" id="PTHR35147">
    <property type="entry name" value="CHEMORECEPTOR GLUTAMINE DEAMIDASE CHED-RELATED"/>
    <property type="match status" value="1"/>
</dbReference>
<dbReference type="CDD" id="cd16352">
    <property type="entry name" value="CheD"/>
    <property type="match status" value="1"/>
</dbReference>
<evidence type="ECO:0000313" key="5">
    <source>
        <dbReference type="Proteomes" id="UP001548713"/>
    </source>
</evidence>
<organism evidence="4 5">
    <name type="scientific">Novosphingobium kalidii</name>
    <dbReference type="NCBI Taxonomy" id="3230299"/>
    <lineage>
        <taxon>Bacteria</taxon>
        <taxon>Pseudomonadati</taxon>
        <taxon>Pseudomonadota</taxon>
        <taxon>Alphaproteobacteria</taxon>
        <taxon>Sphingomonadales</taxon>
        <taxon>Sphingomonadaceae</taxon>
        <taxon>Novosphingobium</taxon>
    </lineage>
</organism>
<dbReference type="SUPFAM" id="SSF64438">
    <property type="entry name" value="CNF1/YfiH-like putative cysteine hydrolases"/>
    <property type="match status" value="1"/>
</dbReference>
<dbReference type="PANTHER" id="PTHR35147:SF3">
    <property type="entry name" value="CHEMORECEPTOR GLUTAMINE DEAMIDASE CHED 1-RELATED"/>
    <property type="match status" value="1"/>
</dbReference>
<evidence type="ECO:0000256" key="3">
    <source>
        <dbReference type="HAMAP-Rule" id="MF_01440"/>
    </source>
</evidence>
<comment type="function">
    <text evidence="3">Probably deamidates glutamine residues to glutamate on methyl-accepting chemotaxis receptors (MCPs), playing an important role in chemotaxis.</text>
</comment>
<sequence>MERISIVQGEHAVVSRPNVVISTVLGSCVAVCLQDSVARVGGMNHFLLGEPDHRVQQQNLSSYGIHAMELLINEMMKLGAARNRLRAHLYGGANMIAGLGMIGSSNAEFARRFVEAEGIAIAHVDLGGNQARRVEFQPFEGRSRCNRVVHAPDPVVTPPVRRPLQSVGDLELF</sequence>
<dbReference type="InterPro" id="IPR005659">
    <property type="entry name" value="Chemorcpt_Glu_NH3ase_CheD"/>
</dbReference>
<accession>A0ABV2CXN1</accession>
<dbReference type="RefSeq" id="WP_353982751.1">
    <property type="nucleotide sequence ID" value="NZ_JBEWLY010000007.1"/>
</dbReference>
<gene>
    <name evidence="3" type="primary">cheD</name>
    <name evidence="4" type="ORF">ABVV53_02540</name>
</gene>
<dbReference type="EMBL" id="JBEWLY010000007">
    <property type="protein sequence ID" value="MET1754346.1"/>
    <property type="molecule type" value="Genomic_DNA"/>
</dbReference>
<dbReference type="Gene3D" id="3.30.1330.200">
    <property type="match status" value="1"/>
</dbReference>
<evidence type="ECO:0000256" key="2">
    <source>
        <dbReference type="ARBA" id="ARBA00022801"/>
    </source>
</evidence>
<comment type="caution">
    <text evidence="4">The sequence shown here is derived from an EMBL/GenBank/DDBJ whole genome shotgun (WGS) entry which is preliminary data.</text>
</comment>
<keyword evidence="2 3" id="KW-0378">Hydrolase</keyword>
<keyword evidence="1 3" id="KW-0145">Chemotaxis</keyword>
<reference evidence="4 5" key="1">
    <citation type="submission" date="2024-07" db="EMBL/GenBank/DDBJ databases">
        <title>Novosphingobium kalidii RD2P27.</title>
        <authorList>
            <person name="Sun J.-Q."/>
        </authorList>
    </citation>
    <scope>NUCLEOTIDE SEQUENCE [LARGE SCALE GENOMIC DNA]</scope>
    <source>
        <strain evidence="4 5">RD2P27</strain>
    </source>
</reference>
<evidence type="ECO:0000313" key="4">
    <source>
        <dbReference type="EMBL" id="MET1754346.1"/>
    </source>
</evidence>
<comment type="similarity">
    <text evidence="3">Belongs to the CheD family.</text>
</comment>
<name>A0ABV2CXN1_9SPHN</name>
<dbReference type="HAMAP" id="MF_01440">
    <property type="entry name" value="CheD"/>
    <property type="match status" value="1"/>
</dbReference>
<proteinExistence type="inferred from homology"/>
<keyword evidence="5" id="KW-1185">Reference proteome</keyword>
<dbReference type="Pfam" id="PF03975">
    <property type="entry name" value="CheD"/>
    <property type="match status" value="1"/>
</dbReference>
<dbReference type="EC" id="3.5.1.44" evidence="3"/>
<comment type="catalytic activity">
    <reaction evidence="3">
        <text>L-glutaminyl-[protein] + H2O = L-glutamyl-[protein] + NH4(+)</text>
        <dbReference type="Rhea" id="RHEA:16441"/>
        <dbReference type="Rhea" id="RHEA-COMP:10207"/>
        <dbReference type="Rhea" id="RHEA-COMP:10208"/>
        <dbReference type="ChEBI" id="CHEBI:15377"/>
        <dbReference type="ChEBI" id="CHEBI:28938"/>
        <dbReference type="ChEBI" id="CHEBI:29973"/>
        <dbReference type="ChEBI" id="CHEBI:30011"/>
        <dbReference type="EC" id="3.5.1.44"/>
    </reaction>
</comment>
<dbReference type="InterPro" id="IPR038592">
    <property type="entry name" value="CheD-like_sf"/>
</dbReference>